<sequence>MKYVEVEWDDECRGFRVDPYGYLEELPRLAPELPPGARAFVTDPDHYRFSSPRCVKDLALAEVRVATDKSGSLVVRFTPNPWKHEEELEIRYSGVVHFSFDSPHAIDWMASDTFLLDEVLPDPAGCRHEIALTDATLVVRCRDLDAVWTTP</sequence>
<dbReference type="RefSeq" id="WP_359875408.1">
    <property type="nucleotide sequence ID" value="NZ_JBEYHT010000012.1"/>
</dbReference>
<protein>
    <submittedName>
        <fullName evidence="1">Uncharacterized protein</fullName>
    </submittedName>
</protein>
<gene>
    <name evidence="1" type="ORF">SLA_2350</name>
</gene>
<keyword evidence="2" id="KW-1185">Reference proteome</keyword>
<name>A0A169NE29_STRLU</name>
<reference evidence="1 2" key="1">
    <citation type="journal article" date="2016" name="Genome Announc.">
        <title>Complete Genome Sequence of Thiostrepton-Producing Streptomyces laurentii ATCC 31255.</title>
        <authorList>
            <person name="Doi K."/>
            <person name="Fujino Y."/>
            <person name="Nagayoshi Y."/>
            <person name="Ohshima T."/>
            <person name="Ogata S."/>
        </authorList>
    </citation>
    <scope>NUCLEOTIDE SEQUENCE [LARGE SCALE GENOMIC DNA]</scope>
    <source>
        <strain evidence="1 2">ATCC 31255</strain>
    </source>
</reference>
<dbReference type="Proteomes" id="UP000217676">
    <property type="component" value="Chromosome"/>
</dbReference>
<organism evidence="1 2">
    <name type="scientific">Streptomyces laurentii</name>
    <dbReference type="NCBI Taxonomy" id="39478"/>
    <lineage>
        <taxon>Bacteria</taxon>
        <taxon>Bacillati</taxon>
        <taxon>Actinomycetota</taxon>
        <taxon>Actinomycetes</taxon>
        <taxon>Kitasatosporales</taxon>
        <taxon>Streptomycetaceae</taxon>
        <taxon>Streptomyces</taxon>
    </lineage>
</organism>
<dbReference type="AlphaFoldDB" id="A0A169NE29"/>
<evidence type="ECO:0000313" key="2">
    <source>
        <dbReference type="Proteomes" id="UP000217676"/>
    </source>
</evidence>
<dbReference type="EMBL" id="AP017424">
    <property type="protein sequence ID" value="BAU83278.1"/>
    <property type="molecule type" value="Genomic_DNA"/>
</dbReference>
<accession>A0A169NE29</accession>
<dbReference type="KEGG" id="slau:SLA_2350"/>
<proteinExistence type="predicted"/>
<evidence type="ECO:0000313" key="1">
    <source>
        <dbReference type="EMBL" id="BAU83278.1"/>
    </source>
</evidence>